<reference evidence="1 2" key="2">
    <citation type="journal article" date="2022" name="Mol. Ecol. Resour.">
        <title>The genomes of chicory, endive, great burdock and yacon provide insights into Asteraceae paleo-polyploidization history and plant inulin production.</title>
        <authorList>
            <person name="Fan W."/>
            <person name="Wang S."/>
            <person name="Wang H."/>
            <person name="Wang A."/>
            <person name="Jiang F."/>
            <person name="Liu H."/>
            <person name="Zhao H."/>
            <person name="Xu D."/>
            <person name="Zhang Y."/>
        </authorList>
    </citation>
    <scope>NUCLEOTIDE SEQUENCE [LARGE SCALE GENOMIC DNA]</scope>
    <source>
        <strain evidence="2">cv. Yunnan</strain>
        <tissue evidence="1">Leaves</tissue>
    </source>
</reference>
<keyword evidence="2" id="KW-1185">Reference proteome</keyword>
<gene>
    <name evidence="1" type="ORF">L1987_79838</name>
</gene>
<comment type="caution">
    <text evidence="1">The sequence shown here is derived from an EMBL/GenBank/DDBJ whole genome shotgun (WGS) entry which is preliminary data.</text>
</comment>
<proteinExistence type="predicted"/>
<protein>
    <submittedName>
        <fullName evidence="1">Uncharacterized protein</fullName>
    </submittedName>
</protein>
<reference evidence="2" key="1">
    <citation type="journal article" date="2022" name="Mol. Ecol. Resour.">
        <title>The genomes of chicory, endive, great burdock and yacon provide insights into Asteraceae palaeo-polyploidization history and plant inulin production.</title>
        <authorList>
            <person name="Fan W."/>
            <person name="Wang S."/>
            <person name="Wang H."/>
            <person name="Wang A."/>
            <person name="Jiang F."/>
            <person name="Liu H."/>
            <person name="Zhao H."/>
            <person name="Xu D."/>
            <person name="Zhang Y."/>
        </authorList>
    </citation>
    <scope>NUCLEOTIDE SEQUENCE [LARGE SCALE GENOMIC DNA]</scope>
    <source>
        <strain evidence="2">cv. Yunnan</strain>
    </source>
</reference>
<dbReference type="Proteomes" id="UP001056120">
    <property type="component" value="Linkage Group LG27"/>
</dbReference>
<accession>A0ACB8YL14</accession>
<name>A0ACB8YL14_9ASTR</name>
<evidence type="ECO:0000313" key="2">
    <source>
        <dbReference type="Proteomes" id="UP001056120"/>
    </source>
</evidence>
<evidence type="ECO:0000313" key="1">
    <source>
        <dbReference type="EMBL" id="KAI3686165.1"/>
    </source>
</evidence>
<organism evidence="1 2">
    <name type="scientific">Smallanthus sonchifolius</name>
    <dbReference type="NCBI Taxonomy" id="185202"/>
    <lineage>
        <taxon>Eukaryota</taxon>
        <taxon>Viridiplantae</taxon>
        <taxon>Streptophyta</taxon>
        <taxon>Embryophyta</taxon>
        <taxon>Tracheophyta</taxon>
        <taxon>Spermatophyta</taxon>
        <taxon>Magnoliopsida</taxon>
        <taxon>eudicotyledons</taxon>
        <taxon>Gunneridae</taxon>
        <taxon>Pentapetalae</taxon>
        <taxon>asterids</taxon>
        <taxon>campanulids</taxon>
        <taxon>Asterales</taxon>
        <taxon>Asteraceae</taxon>
        <taxon>Asteroideae</taxon>
        <taxon>Heliantheae alliance</taxon>
        <taxon>Millerieae</taxon>
        <taxon>Smallanthus</taxon>
    </lineage>
</organism>
<dbReference type="EMBL" id="CM042044">
    <property type="protein sequence ID" value="KAI3686165.1"/>
    <property type="molecule type" value="Genomic_DNA"/>
</dbReference>
<sequence length="67" mass="7386">MMVWWLKSISEMFLYRNDVIKGGLGRIIDNINVYDGVVVFLMSDVALGFGIAAKSIDSGLLITMSSI</sequence>